<name>A0A0G1FQA0_9BACT</name>
<feature type="transmembrane region" description="Helical" evidence="1">
    <location>
        <begin position="355"/>
        <end position="374"/>
    </location>
</feature>
<evidence type="ECO:0000313" key="3">
    <source>
        <dbReference type="Proteomes" id="UP000034090"/>
    </source>
</evidence>
<protein>
    <recommendedName>
        <fullName evidence="4">Glycosyltransferase RgtA/B/C/D-like domain-containing protein</fullName>
    </recommendedName>
</protein>
<gene>
    <name evidence="2" type="ORF">UV74_C0013G0323</name>
</gene>
<feature type="transmembrane region" description="Helical" evidence="1">
    <location>
        <begin position="318"/>
        <end position="340"/>
    </location>
</feature>
<feature type="transmembrane region" description="Helical" evidence="1">
    <location>
        <begin position="293"/>
        <end position="311"/>
    </location>
</feature>
<feature type="transmembrane region" description="Helical" evidence="1">
    <location>
        <begin position="80"/>
        <end position="101"/>
    </location>
</feature>
<sequence length="550" mass="62829">MIKKAELRYILLIFLFTLVVYLPSLNGFFQNDEWAAFARFFVDDQSLSKIVKRAFVDRGHFVPLYEISYRLLIKAFGLQYAYYAAVSIALHLVVVFLVFVFSKKIFKGNTFLSYAVTILFAVNAAGHQATTWPLIDINTHVAVIFGLLSILAVLERYTALSLLLFIISLLFKEITLGFFVLLPIFVFTSRLSEDLRRKITTSLLFFSAGVLYLAFRLINYLSPRDGVYAIVTTSSSKYDILKNLFGFPIKAIYETIFPPRLLLIISHRVSVLLPESLTGSVGTTAFDIFNERISLPFVGVLIVSVLLLVFIKNKKKNLSSTVFLVGLSFVVLNSFVYALSPERPDPIPVIDSRNLYFPAIGSSLMLVALFSLVFSKNKKMLILFVAAFVSLNVFWLHREISFLVSVAQVRKTILTQIKEENQRLPDKVIFYSESDKSYYGMPEAEHIMPFQTNFGLNLFTWYAPTENFPSGFIDDNYKFFLTSLTEEGYFENESRGFGYFRNFVSLEQTVWDNHLSVDSVIAYRFDSRTGLLENISEEIRQKLGDLTNSY</sequence>
<feature type="transmembrane region" description="Helical" evidence="1">
    <location>
        <begin position="161"/>
        <end position="187"/>
    </location>
</feature>
<feature type="transmembrane region" description="Helical" evidence="1">
    <location>
        <begin position="7"/>
        <end position="24"/>
    </location>
</feature>
<dbReference type="AlphaFoldDB" id="A0A0G1FQA0"/>
<dbReference type="EMBL" id="LCFQ01000013">
    <property type="protein sequence ID" value="KKS97201.1"/>
    <property type="molecule type" value="Genomic_DNA"/>
</dbReference>
<comment type="caution">
    <text evidence="2">The sequence shown here is derived from an EMBL/GenBank/DDBJ whole genome shotgun (WGS) entry which is preliminary data.</text>
</comment>
<keyword evidence="1" id="KW-0472">Membrane</keyword>
<reference evidence="2 3" key="1">
    <citation type="journal article" date="2015" name="Nature">
        <title>rRNA introns, odd ribosomes, and small enigmatic genomes across a large radiation of phyla.</title>
        <authorList>
            <person name="Brown C.T."/>
            <person name="Hug L.A."/>
            <person name="Thomas B.C."/>
            <person name="Sharon I."/>
            <person name="Castelle C.J."/>
            <person name="Singh A."/>
            <person name="Wilkins M.J."/>
            <person name="Williams K.H."/>
            <person name="Banfield J.F."/>
        </authorList>
    </citation>
    <scope>NUCLEOTIDE SEQUENCE [LARGE SCALE GENOMIC DNA]</scope>
</reference>
<accession>A0A0G1FQA0</accession>
<feature type="transmembrane region" description="Helical" evidence="1">
    <location>
        <begin position="137"/>
        <end position="154"/>
    </location>
</feature>
<dbReference type="Proteomes" id="UP000034090">
    <property type="component" value="Unassembled WGS sequence"/>
</dbReference>
<dbReference type="STRING" id="1618578.UV74_C0013G0323"/>
<keyword evidence="1" id="KW-0812">Transmembrane</keyword>
<feature type="transmembrane region" description="Helical" evidence="1">
    <location>
        <begin position="381"/>
        <end position="397"/>
    </location>
</feature>
<feature type="transmembrane region" description="Helical" evidence="1">
    <location>
        <begin position="199"/>
        <end position="218"/>
    </location>
</feature>
<keyword evidence="1" id="KW-1133">Transmembrane helix</keyword>
<evidence type="ECO:0000313" key="2">
    <source>
        <dbReference type="EMBL" id="KKS97201.1"/>
    </source>
</evidence>
<evidence type="ECO:0008006" key="4">
    <source>
        <dbReference type="Google" id="ProtNLM"/>
    </source>
</evidence>
<organism evidence="2 3">
    <name type="scientific">Candidatus Woesebacteria bacterium GW2011_GWB1_43_14</name>
    <dbReference type="NCBI Taxonomy" id="1618578"/>
    <lineage>
        <taxon>Bacteria</taxon>
        <taxon>Candidatus Woeseibacteriota</taxon>
    </lineage>
</organism>
<evidence type="ECO:0000256" key="1">
    <source>
        <dbReference type="SAM" id="Phobius"/>
    </source>
</evidence>
<proteinExistence type="predicted"/>